<dbReference type="Gene3D" id="3.30.1520.10">
    <property type="entry name" value="Phox-like domain"/>
    <property type="match status" value="1"/>
</dbReference>
<dbReference type="SUPFAM" id="SSF64268">
    <property type="entry name" value="PX domain"/>
    <property type="match status" value="1"/>
</dbReference>
<dbReference type="SMART" id="SM00312">
    <property type="entry name" value="PX"/>
    <property type="match status" value="1"/>
</dbReference>
<dbReference type="InterPro" id="IPR036291">
    <property type="entry name" value="NAD(P)-bd_dom_sf"/>
</dbReference>
<dbReference type="STRING" id="77020.A0A0M8MWI1"/>
<accession>A0A0M8MWI1</accession>
<dbReference type="PROSITE" id="PS50195">
    <property type="entry name" value="PX"/>
    <property type="match status" value="1"/>
</dbReference>
<dbReference type="GeneID" id="28728696"/>
<feature type="region of interest" description="Disordered" evidence="1">
    <location>
        <begin position="321"/>
        <end position="414"/>
    </location>
</feature>
<dbReference type="EMBL" id="LGAV01000002">
    <property type="protein sequence ID" value="KOS15180.1"/>
    <property type="molecule type" value="Genomic_DNA"/>
</dbReference>
<dbReference type="PANTHER" id="PTHR10555">
    <property type="entry name" value="SORTING NEXIN"/>
    <property type="match status" value="1"/>
</dbReference>
<dbReference type="SUPFAM" id="SSF103657">
    <property type="entry name" value="BAR/IMD domain-like"/>
    <property type="match status" value="1"/>
</dbReference>
<dbReference type="OrthoDB" id="271164at2759"/>
<proteinExistence type="predicted"/>
<dbReference type="Gene3D" id="3.40.50.720">
    <property type="entry name" value="NAD(P)-binding Rossmann-like Domain"/>
    <property type="match status" value="1"/>
</dbReference>
<evidence type="ECO:0000313" key="3">
    <source>
        <dbReference type="EMBL" id="KOS15180.1"/>
    </source>
</evidence>
<gene>
    <name evidence="3" type="ORF">Malapachy_2329</name>
</gene>
<dbReference type="FunFam" id="3.40.50.720:FF:000357">
    <property type="entry name" value="Methionine adenosyltransferase 2 subunit beta"/>
    <property type="match status" value="1"/>
</dbReference>
<feature type="compositionally biased region" description="Low complexity" evidence="1">
    <location>
        <begin position="370"/>
        <end position="397"/>
    </location>
</feature>
<reference evidence="3 4" key="1">
    <citation type="submission" date="2015-07" db="EMBL/GenBank/DDBJ databases">
        <title>Draft Genome Sequence of Malassezia furfur CBS1878 and Malassezia pachydermatis CBS1879.</title>
        <authorList>
            <person name="Triana S."/>
            <person name="Ohm R."/>
            <person name="Gonzalez A."/>
            <person name="DeCock H."/>
            <person name="Restrepo S."/>
            <person name="Celis A."/>
        </authorList>
    </citation>
    <scope>NUCLEOTIDE SEQUENCE [LARGE SCALE GENOMIC DNA]</scope>
    <source>
        <strain evidence="3 4">CBS 1879</strain>
    </source>
</reference>
<dbReference type="GO" id="GO:0005829">
    <property type="term" value="C:cytosol"/>
    <property type="evidence" value="ECO:0007669"/>
    <property type="project" value="GOC"/>
</dbReference>
<dbReference type="GO" id="GO:0045053">
    <property type="term" value="P:protein retention in Golgi apparatus"/>
    <property type="evidence" value="ECO:0007669"/>
    <property type="project" value="TreeGrafter"/>
</dbReference>
<dbReference type="CDD" id="cd05254">
    <property type="entry name" value="dTDP_HR_like_SDR_e"/>
    <property type="match status" value="1"/>
</dbReference>
<feature type="compositionally biased region" description="Basic and acidic residues" evidence="1">
    <location>
        <begin position="322"/>
        <end position="334"/>
    </location>
</feature>
<dbReference type="SUPFAM" id="SSF51735">
    <property type="entry name" value="NAD(P)-binding Rossmann-fold domains"/>
    <property type="match status" value="1"/>
</dbReference>
<sequence>MKVLVTGASGLLGRAVMTTCIDAGHEVTGVAWQRATDPLLRLDLTDTAAVEQLLMEVQPAVVLHTAAERRPDVVEKDPAASHALNVEAPRTLARVCSSLPTPAYLINVSTDYVFDGTSPPYRVTDACHPLNAYGQSKRDGELAVLEAASTGRATNLRVPVLYGKADNMNESAVNTLLAVVQHTDVPVRMDAHAVRYPTCVEDVARILEQLASLYAQHQTTSTDTAMPPTLHFSAKEAMTKYDMCLVLSRVWNQVCKASKAGTQHIEPIYDVDAQAATKRPVNCKMDTSELEALGLDLTCVSFETWWTAYAGELYARLAQEGHTAETDEAPHEETTSEAPATTKTDEVDEQAEPIAEVPAGTSTADEAAEQPEAPAEVQAEAATSAPASPSAPNDASSYGTPSPTSEAPTADVAEPPLSFRVSVSDPHRVGDPVTAHVVYTVRILSNAPWLSKPTLSILRRYSDFRWLHAALVSNHPGVIVPPIPEKVKLGRFAPDVVEFRRYALERALTKILHHPLLQKDEDLMLFLESTNLSADIHTRDAKKGRVITPDHKAYFGWSHALQQYRFHDHDDWFAHQLAYLDMLESRLKEVVACITTLSQRRQELASAQTQLYHALIALSSSNLSRSVSTCFAALAERKKQSADASLRLAEHEAHVLGLVVYEYERLAGSIRKSFAAREDVWQLWQRADEELGKLRSKQAKRPDEHLDAHMSLVTKAELASAAHRTRFEEVSRLCKTEMERFEREKVKEIREALDSYVHTFQAIQQESAEAWAHCESIVMRHVSASTAS</sequence>
<organism evidence="3 4">
    <name type="scientific">Malassezia pachydermatis</name>
    <dbReference type="NCBI Taxonomy" id="77020"/>
    <lineage>
        <taxon>Eukaryota</taxon>
        <taxon>Fungi</taxon>
        <taxon>Dikarya</taxon>
        <taxon>Basidiomycota</taxon>
        <taxon>Ustilaginomycotina</taxon>
        <taxon>Malasseziomycetes</taxon>
        <taxon>Malasseziales</taxon>
        <taxon>Malasseziaceae</taxon>
        <taxon>Malassezia</taxon>
    </lineage>
</organism>
<evidence type="ECO:0000313" key="4">
    <source>
        <dbReference type="Proteomes" id="UP000037751"/>
    </source>
</evidence>
<feature type="domain" description="PX" evidence="2">
    <location>
        <begin position="417"/>
        <end position="534"/>
    </location>
</feature>
<dbReference type="InterPro" id="IPR036871">
    <property type="entry name" value="PX_dom_sf"/>
</dbReference>
<feature type="compositionally biased region" description="Polar residues" evidence="1">
    <location>
        <begin position="398"/>
        <end position="407"/>
    </location>
</feature>
<dbReference type="Pfam" id="PF09325">
    <property type="entry name" value="Vps5"/>
    <property type="match status" value="1"/>
</dbReference>
<protein>
    <submittedName>
        <fullName evidence="3">Vacuolar protein sorting-associated protein vps5</fullName>
    </submittedName>
</protein>
<dbReference type="GO" id="GO:0042147">
    <property type="term" value="P:retrograde transport, endosome to Golgi"/>
    <property type="evidence" value="ECO:0007669"/>
    <property type="project" value="TreeGrafter"/>
</dbReference>
<dbReference type="VEuPathDB" id="FungiDB:Malapachy_2329"/>
<dbReference type="PANTHER" id="PTHR10555:SF170">
    <property type="entry name" value="FI18122P1"/>
    <property type="match status" value="1"/>
</dbReference>
<dbReference type="InterPro" id="IPR015404">
    <property type="entry name" value="Vps5_C"/>
</dbReference>
<dbReference type="GO" id="GO:0005768">
    <property type="term" value="C:endosome"/>
    <property type="evidence" value="ECO:0007669"/>
    <property type="project" value="TreeGrafter"/>
</dbReference>
<keyword evidence="4" id="KW-1185">Reference proteome</keyword>
<comment type="caution">
    <text evidence="3">The sequence shown here is derived from an EMBL/GenBank/DDBJ whole genome shotgun (WGS) entry which is preliminary data.</text>
</comment>
<evidence type="ECO:0000256" key="1">
    <source>
        <dbReference type="SAM" id="MobiDB-lite"/>
    </source>
</evidence>
<dbReference type="Gene3D" id="1.20.1270.60">
    <property type="entry name" value="Arfaptin homology (AH) domain/BAR domain"/>
    <property type="match status" value="1"/>
</dbReference>
<dbReference type="InterPro" id="IPR027267">
    <property type="entry name" value="AH/BAR_dom_sf"/>
</dbReference>
<dbReference type="RefSeq" id="XP_017992812.1">
    <property type="nucleotide sequence ID" value="XM_018136821.1"/>
</dbReference>
<dbReference type="Proteomes" id="UP000037751">
    <property type="component" value="Unassembled WGS sequence"/>
</dbReference>
<dbReference type="InterPro" id="IPR029903">
    <property type="entry name" value="RmlD-like-bd"/>
</dbReference>
<dbReference type="AlphaFoldDB" id="A0A0M8MWI1"/>
<name>A0A0M8MWI1_9BASI</name>
<dbReference type="Pfam" id="PF00787">
    <property type="entry name" value="PX"/>
    <property type="match status" value="1"/>
</dbReference>
<dbReference type="InterPro" id="IPR001683">
    <property type="entry name" value="PX_dom"/>
</dbReference>
<dbReference type="Pfam" id="PF04321">
    <property type="entry name" value="RmlD_sub_bind"/>
    <property type="match status" value="1"/>
</dbReference>
<dbReference type="GO" id="GO:0035091">
    <property type="term" value="F:phosphatidylinositol binding"/>
    <property type="evidence" value="ECO:0007669"/>
    <property type="project" value="InterPro"/>
</dbReference>
<evidence type="ECO:0000259" key="2">
    <source>
        <dbReference type="PROSITE" id="PS50195"/>
    </source>
</evidence>